<dbReference type="Proteomes" id="UP000031599">
    <property type="component" value="Unassembled WGS sequence"/>
</dbReference>
<gene>
    <name evidence="2" type="ORF">DB30_02175</name>
</gene>
<organism evidence="2 3">
    <name type="scientific">Enhygromyxa salina</name>
    <dbReference type="NCBI Taxonomy" id="215803"/>
    <lineage>
        <taxon>Bacteria</taxon>
        <taxon>Pseudomonadati</taxon>
        <taxon>Myxococcota</taxon>
        <taxon>Polyangia</taxon>
        <taxon>Nannocystales</taxon>
        <taxon>Nannocystaceae</taxon>
        <taxon>Enhygromyxa</taxon>
    </lineage>
</organism>
<sequence>MTTHHETTRILVASLLALPLLTTACEAEFDEAGFDDDALFDDASDEDDSQFRAGQWTPHPINPQLCENPEGEPSRPPVAGKCEIDVRLIQTKFVTGQGVSEGRAEMSTKVTATAPNGTQTVASVPELVYNVGQKQRHNMSLGTYMVNAGASKNISVCAEFTEHDNGGVNGGDDIGNACTNVLLECDPVNGQPTFTKVVGAAPLCGDNQCNGSASAKVEVMRADADYDGVENEDDFTPEPCDEVDKGKEGVALLLYFHYDDDNFTTLAQSLGTNLSKHYASYDYVALVMDNDTSNANNTSAQAFKQADAVFEPSRDGILDAMRHLTALGYRFDVKTHAHGYKSGLSDSSFETLVGSNITGDWLETATAPNLIGTARGGVPIVALWGTTCYQGRQIDSWETVGAIVASGAVDVNFYPNAWINYWDAWVAGTPYRTSVDDSVTPLVVGASQTLIAADGAVAPFWCVSPNTVLGLNICAEDYFNNDVGPNEAGYNIQAVYDHGQSGAANMANASVRMFTGAQLATFGGGAAVWP</sequence>
<name>A0A0C2D8L1_9BACT</name>
<feature type="region of interest" description="Disordered" evidence="1">
    <location>
        <begin position="38"/>
        <end position="76"/>
    </location>
</feature>
<accession>A0A0C2D8L1</accession>
<evidence type="ECO:0000313" key="2">
    <source>
        <dbReference type="EMBL" id="KIG17960.1"/>
    </source>
</evidence>
<dbReference type="AlphaFoldDB" id="A0A0C2D8L1"/>
<dbReference type="RefSeq" id="WP_146658291.1">
    <property type="nucleotide sequence ID" value="NZ_JMCC02000016.1"/>
</dbReference>
<protein>
    <submittedName>
        <fullName evidence="2">Uncharacterized protein</fullName>
    </submittedName>
</protein>
<evidence type="ECO:0000256" key="1">
    <source>
        <dbReference type="SAM" id="MobiDB-lite"/>
    </source>
</evidence>
<comment type="caution">
    <text evidence="2">The sequence shown here is derived from an EMBL/GenBank/DDBJ whole genome shotgun (WGS) entry which is preliminary data.</text>
</comment>
<feature type="compositionally biased region" description="Acidic residues" evidence="1">
    <location>
        <begin position="38"/>
        <end position="48"/>
    </location>
</feature>
<dbReference type="EMBL" id="JMCC02000016">
    <property type="protein sequence ID" value="KIG17960.1"/>
    <property type="molecule type" value="Genomic_DNA"/>
</dbReference>
<proteinExistence type="predicted"/>
<reference evidence="2 3" key="1">
    <citation type="submission" date="2014-12" db="EMBL/GenBank/DDBJ databases">
        <title>Genome assembly of Enhygromyxa salina DSM 15201.</title>
        <authorList>
            <person name="Sharma G."/>
            <person name="Subramanian S."/>
        </authorList>
    </citation>
    <scope>NUCLEOTIDE SEQUENCE [LARGE SCALE GENOMIC DNA]</scope>
    <source>
        <strain evidence="2 3">DSM 15201</strain>
    </source>
</reference>
<evidence type="ECO:0000313" key="3">
    <source>
        <dbReference type="Proteomes" id="UP000031599"/>
    </source>
</evidence>